<sequence>MVRFLAQSNYLREVQRTFGGSGHLDVQELLFRTLSVAVPMAVVYVLWRYRLLILHVAGRWAARLLRGRKRRAVENYLVSRGVVIEVCLYSGGVVGRKLCDARVASVAGGKMELQLIGANPTFTALRHLPVICFTRPFAYSGKRVNAFTTLVAHADKRGVVLKELSLLTPVRYRFILRRRHARQRVAREGAVRVKAWSGRKARTFWMFRPELQTVNNPARYDARTRLAVENISAGGMRMFIVNPGGDMPPLEQGAQLILRVSIWNPKTRKYSFFTALGVIRSRFSGRGGAIGLGIQFMAEGEQVKGRYTWHSVHGEIPALARFLADIEE</sequence>
<protein>
    <recommendedName>
        <fullName evidence="3">PilZ domain protein</fullName>
    </recommendedName>
</protein>
<gene>
    <name evidence="1" type="ORF">BerOc1_03343</name>
</gene>
<evidence type="ECO:0000313" key="2">
    <source>
        <dbReference type="Proteomes" id="UP000181901"/>
    </source>
</evidence>
<reference evidence="1 2" key="1">
    <citation type="submission" date="2015-09" db="EMBL/GenBank/DDBJ databases">
        <title>Genome of Desulfovibrio dechloracetivorans BerOc1, a mercury methylating strain isolated from highly hydrocarbons and metals contaminated coastal sediments.</title>
        <authorList>
            <person name="Goni Urriza M."/>
            <person name="Gassie C."/>
            <person name="Bouchez O."/>
            <person name="Klopp C."/>
            <person name="Ranchou-Peyruse A."/>
            <person name="Remy G."/>
        </authorList>
    </citation>
    <scope>NUCLEOTIDE SEQUENCE [LARGE SCALE GENOMIC DNA]</scope>
    <source>
        <strain evidence="1 2">BerOc1</strain>
    </source>
</reference>
<accession>A0A1J5NDV1</accession>
<evidence type="ECO:0008006" key="3">
    <source>
        <dbReference type="Google" id="ProtNLM"/>
    </source>
</evidence>
<dbReference type="Proteomes" id="UP000181901">
    <property type="component" value="Unassembled WGS sequence"/>
</dbReference>
<dbReference type="RefSeq" id="WP_071546875.1">
    <property type="nucleotide sequence ID" value="NZ_LKAQ01000004.1"/>
</dbReference>
<comment type="caution">
    <text evidence="1">The sequence shown here is derived from an EMBL/GenBank/DDBJ whole genome shotgun (WGS) entry which is preliminary data.</text>
</comment>
<organism evidence="1 2">
    <name type="scientific">Pseudodesulfovibrio hydrargyri</name>
    <dbReference type="NCBI Taxonomy" id="2125990"/>
    <lineage>
        <taxon>Bacteria</taxon>
        <taxon>Pseudomonadati</taxon>
        <taxon>Thermodesulfobacteriota</taxon>
        <taxon>Desulfovibrionia</taxon>
        <taxon>Desulfovibrionales</taxon>
        <taxon>Desulfovibrionaceae</taxon>
    </lineage>
</organism>
<dbReference type="AlphaFoldDB" id="A0A1J5NDV1"/>
<evidence type="ECO:0000313" key="1">
    <source>
        <dbReference type="EMBL" id="OIQ51391.1"/>
    </source>
</evidence>
<dbReference type="OrthoDB" id="5447947at2"/>
<keyword evidence="2" id="KW-1185">Reference proteome</keyword>
<name>A0A1J5NDV1_9BACT</name>
<dbReference type="EMBL" id="LKAQ01000004">
    <property type="protein sequence ID" value="OIQ51391.1"/>
    <property type="molecule type" value="Genomic_DNA"/>
</dbReference>
<proteinExistence type="predicted"/>